<evidence type="ECO:0000256" key="1">
    <source>
        <dbReference type="SAM" id="MobiDB-lite"/>
    </source>
</evidence>
<keyword evidence="2" id="KW-0812">Transmembrane</keyword>
<evidence type="ECO:0000313" key="3">
    <source>
        <dbReference type="EMBL" id="KAJ8871382.1"/>
    </source>
</evidence>
<accession>A0ABQ9GH83</accession>
<dbReference type="Proteomes" id="UP001159363">
    <property type="component" value="Chromosome 11"/>
</dbReference>
<organism evidence="3 4">
    <name type="scientific">Dryococelus australis</name>
    <dbReference type="NCBI Taxonomy" id="614101"/>
    <lineage>
        <taxon>Eukaryota</taxon>
        <taxon>Metazoa</taxon>
        <taxon>Ecdysozoa</taxon>
        <taxon>Arthropoda</taxon>
        <taxon>Hexapoda</taxon>
        <taxon>Insecta</taxon>
        <taxon>Pterygota</taxon>
        <taxon>Neoptera</taxon>
        <taxon>Polyneoptera</taxon>
        <taxon>Phasmatodea</taxon>
        <taxon>Verophasmatodea</taxon>
        <taxon>Anareolatae</taxon>
        <taxon>Phasmatidae</taxon>
        <taxon>Eurycanthinae</taxon>
        <taxon>Dryococelus</taxon>
    </lineage>
</organism>
<keyword evidence="2" id="KW-0472">Membrane</keyword>
<proteinExistence type="predicted"/>
<dbReference type="EMBL" id="JARBHB010000012">
    <property type="protein sequence ID" value="KAJ8871382.1"/>
    <property type="molecule type" value="Genomic_DNA"/>
</dbReference>
<keyword evidence="4" id="KW-1185">Reference proteome</keyword>
<comment type="caution">
    <text evidence="3">The sequence shown here is derived from an EMBL/GenBank/DDBJ whole genome shotgun (WGS) entry which is preliminary data.</text>
</comment>
<protein>
    <submittedName>
        <fullName evidence="3">Uncharacterized protein</fullName>
    </submittedName>
</protein>
<evidence type="ECO:0000256" key="2">
    <source>
        <dbReference type="SAM" id="Phobius"/>
    </source>
</evidence>
<feature type="compositionally biased region" description="Polar residues" evidence="1">
    <location>
        <begin position="11"/>
        <end position="26"/>
    </location>
</feature>
<gene>
    <name evidence="3" type="ORF">PR048_027699</name>
</gene>
<sequence>MLLVSGFSRRSPVSPTSPDSGTSITLNGSQDLAVRSRPDLFTQLAPQSNCAGLMTTNPQLSVTAANPIVMPVFPLRPAPSPYSPYSPSRLHIDKRCQHRCSWKLCSIALILLCVALTAMLAYFGAVSPLASHQGELGSIPGRVTPGFLHVGIVLDDTVLVDGFPRGSPFPPPLHSGTGVVTISQGWQATLESPG</sequence>
<evidence type="ECO:0000313" key="4">
    <source>
        <dbReference type="Proteomes" id="UP001159363"/>
    </source>
</evidence>
<name>A0ABQ9GH83_9NEOP</name>
<feature type="transmembrane region" description="Helical" evidence="2">
    <location>
        <begin position="104"/>
        <end position="125"/>
    </location>
</feature>
<keyword evidence="2" id="KW-1133">Transmembrane helix</keyword>
<reference evidence="3 4" key="1">
    <citation type="submission" date="2023-02" db="EMBL/GenBank/DDBJ databases">
        <title>LHISI_Scaffold_Assembly.</title>
        <authorList>
            <person name="Stuart O.P."/>
            <person name="Cleave R."/>
            <person name="Magrath M.J.L."/>
            <person name="Mikheyev A.S."/>
        </authorList>
    </citation>
    <scope>NUCLEOTIDE SEQUENCE [LARGE SCALE GENOMIC DNA]</scope>
    <source>
        <strain evidence="3">Daus_M_001</strain>
        <tissue evidence="3">Leg muscle</tissue>
    </source>
</reference>
<feature type="region of interest" description="Disordered" evidence="1">
    <location>
        <begin position="1"/>
        <end position="26"/>
    </location>
</feature>